<keyword evidence="5" id="KW-0325">Glycoprotein</keyword>
<keyword evidence="4 7" id="KW-0732">Signal</keyword>
<dbReference type="GO" id="GO:0006979">
    <property type="term" value="P:response to oxidative stress"/>
    <property type="evidence" value="ECO:0007669"/>
    <property type="project" value="InterPro"/>
</dbReference>
<gene>
    <name evidence="8" type="ORF">C7M84_016595</name>
</gene>
<dbReference type="InterPro" id="IPR037120">
    <property type="entry name" value="Haem_peroxidase_sf_animal"/>
</dbReference>
<evidence type="ECO:0000256" key="2">
    <source>
        <dbReference type="ARBA" id="ARBA00022525"/>
    </source>
</evidence>
<dbReference type="OrthoDB" id="823504at2759"/>
<feature type="binding site" description="axial binding residue" evidence="6">
    <location>
        <position position="554"/>
    </location>
    <ligand>
        <name>heme b</name>
        <dbReference type="ChEBI" id="CHEBI:60344"/>
    </ligand>
    <ligandPart>
        <name>Fe</name>
        <dbReference type="ChEBI" id="CHEBI:18248"/>
    </ligandPart>
</feature>
<keyword evidence="6" id="KW-0479">Metal-binding</keyword>
<keyword evidence="3" id="KW-0575">Peroxidase</keyword>
<evidence type="ECO:0000256" key="1">
    <source>
        <dbReference type="ARBA" id="ARBA00004613"/>
    </source>
</evidence>
<feature type="signal peptide" evidence="7">
    <location>
        <begin position="1"/>
        <end position="21"/>
    </location>
</feature>
<sequence length="798" mass="87658">MILAVALCLAAAAASIQPACGAEEYRVARVIRQINQGNRGSFSSASSGFQSGGGAGGCICAPIIFCAQELRQIQQQCTLPGNIPGVCCPPSTLAASASAPGTGDNNVFASARVQVNLQPLDNSALGQAFNKGIADLTNLQQIEERLFRNNIFLQRGTPAYAHLRVFTISPPAKRRHLNAFAVAMASVHIMQDLSLTRQQGGFGLQQIDVRNTILSDRCPSVPSCNLRNKYRTADGSCNNPRQPTWGQSNTPVQRILPARYDDGVLSPRSRSTDGSPLPNPRVIASNILVDVDNPDQQFTSSVMQWAQFLDHDFAHIPFPVMGNGEGIECCPEGREAQGDNRHPMCMPINTADDRFLAPRGSSCMNFVRSMFSLETSCNFGHAEQLNQLTHWIDGSNVYGSTLEEQRALRTGQGGLLKTSGNNMLPINPDQGGDCSAGDRGALCLQAGDSRVNEQPGLTAIHTLWLREHNRVARALQQLNPSWPDEAVFQQARRIVVAEMQHITYNEWLPIIVGPNFMRAFGINVKNTGFSFDYNPNINANMNNEFSTAAFRFGHTLVQGTLRLFSGDGSVSTIQLRDHFNSPHLISRPGMLDPIVRSFTQLAIQKFDPFITQDLTNHLFQTPRFNFGMDLMSLNIQRGRDHAIATYNDMRAICGLPRATDFQGITDQIPTAIAQNLARVYKSVDDIDFFVGGISERPVSGGLLGWTFLCVVGDQFARLKKGDRFFYDLGGQPGSFSEAQLQEIRRSSWARIICDNSDNIQAVQPLAFMLTNTRFNQPIACNSPVIPRPNLEAWRGEVP</sequence>
<keyword evidence="2" id="KW-0964">Secreted</keyword>
<dbReference type="Pfam" id="PF03098">
    <property type="entry name" value="An_peroxidase"/>
    <property type="match status" value="1"/>
</dbReference>
<organism evidence="8 9">
    <name type="scientific">Penaeus vannamei</name>
    <name type="common">Whiteleg shrimp</name>
    <name type="synonym">Litopenaeus vannamei</name>
    <dbReference type="NCBI Taxonomy" id="6689"/>
    <lineage>
        <taxon>Eukaryota</taxon>
        <taxon>Metazoa</taxon>
        <taxon>Ecdysozoa</taxon>
        <taxon>Arthropoda</taxon>
        <taxon>Crustacea</taxon>
        <taxon>Multicrustacea</taxon>
        <taxon>Malacostraca</taxon>
        <taxon>Eumalacostraca</taxon>
        <taxon>Eucarida</taxon>
        <taxon>Decapoda</taxon>
        <taxon>Dendrobranchiata</taxon>
        <taxon>Penaeoidea</taxon>
        <taxon>Penaeidae</taxon>
        <taxon>Penaeus</taxon>
    </lineage>
</organism>
<keyword evidence="6" id="KW-0349">Heme</keyword>
<proteinExistence type="predicted"/>
<protein>
    <submittedName>
        <fullName evidence="8">Peroxinectin</fullName>
    </submittedName>
</protein>
<comment type="subcellular location">
    <subcellularLocation>
        <location evidence="1">Secreted</location>
    </subcellularLocation>
</comment>
<dbReference type="PROSITE" id="PS50292">
    <property type="entry name" value="PEROXIDASE_3"/>
    <property type="match status" value="1"/>
</dbReference>
<evidence type="ECO:0000313" key="9">
    <source>
        <dbReference type="Proteomes" id="UP000283509"/>
    </source>
</evidence>
<reference evidence="8 9" key="2">
    <citation type="submission" date="2019-01" db="EMBL/GenBank/DDBJ databases">
        <title>The decoding of complex shrimp genome reveals the adaptation for benthos swimmer, frequently molting mechanism and breeding impact on genome.</title>
        <authorList>
            <person name="Sun Y."/>
            <person name="Gao Y."/>
            <person name="Yu Y."/>
        </authorList>
    </citation>
    <scope>NUCLEOTIDE SEQUENCE [LARGE SCALE GENOMIC DNA]</scope>
    <source>
        <tissue evidence="8">Muscle</tissue>
    </source>
</reference>
<dbReference type="SUPFAM" id="SSF48113">
    <property type="entry name" value="Heme-dependent peroxidases"/>
    <property type="match status" value="1"/>
</dbReference>
<evidence type="ECO:0000256" key="4">
    <source>
        <dbReference type="ARBA" id="ARBA00022729"/>
    </source>
</evidence>
<dbReference type="GO" id="GO:0004601">
    <property type="term" value="F:peroxidase activity"/>
    <property type="evidence" value="ECO:0007669"/>
    <property type="project" value="UniProtKB-KW"/>
</dbReference>
<dbReference type="STRING" id="6689.A0A3R7QF35"/>
<dbReference type="InterPro" id="IPR010255">
    <property type="entry name" value="Haem_peroxidase_sf"/>
</dbReference>
<evidence type="ECO:0000256" key="7">
    <source>
        <dbReference type="SAM" id="SignalP"/>
    </source>
</evidence>
<dbReference type="Proteomes" id="UP000283509">
    <property type="component" value="Unassembled WGS sequence"/>
</dbReference>
<keyword evidence="9" id="KW-1185">Reference proteome</keyword>
<dbReference type="GO" id="GO:0046872">
    <property type="term" value="F:metal ion binding"/>
    <property type="evidence" value="ECO:0007669"/>
    <property type="project" value="UniProtKB-KW"/>
</dbReference>
<evidence type="ECO:0000256" key="6">
    <source>
        <dbReference type="PIRSR" id="PIRSR619791-2"/>
    </source>
</evidence>
<evidence type="ECO:0000256" key="3">
    <source>
        <dbReference type="ARBA" id="ARBA00022559"/>
    </source>
</evidence>
<dbReference type="PANTHER" id="PTHR11475">
    <property type="entry name" value="OXIDASE/PEROXIDASE"/>
    <property type="match status" value="1"/>
</dbReference>
<keyword evidence="6" id="KW-0408">Iron</keyword>
<dbReference type="PANTHER" id="PTHR11475:SF4">
    <property type="entry name" value="CHORION PEROXIDASE"/>
    <property type="match status" value="1"/>
</dbReference>
<dbReference type="PRINTS" id="PR00457">
    <property type="entry name" value="ANPEROXIDASE"/>
</dbReference>
<feature type="chain" id="PRO_5018749460" evidence="7">
    <location>
        <begin position="22"/>
        <end position="798"/>
    </location>
</feature>
<name>A0A3R7QF35_PENVA</name>
<evidence type="ECO:0000256" key="5">
    <source>
        <dbReference type="ARBA" id="ARBA00023180"/>
    </source>
</evidence>
<dbReference type="AlphaFoldDB" id="A0A3R7QF35"/>
<dbReference type="GO" id="GO:0020037">
    <property type="term" value="F:heme binding"/>
    <property type="evidence" value="ECO:0007669"/>
    <property type="project" value="InterPro"/>
</dbReference>
<evidence type="ECO:0000313" key="8">
    <source>
        <dbReference type="EMBL" id="ROT65427.1"/>
    </source>
</evidence>
<dbReference type="EMBL" id="QCYY01003085">
    <property type="protein sequence ID" value="ROT65427.1"/>
    <property type="molecule type" value="Genomic_DNA"/>
</dbReference>
<dbReference type="FunFam" id="1.10.640.10:FF:000003">
    <property type="entry name" value="chorion peroxidase"/>
    <property type="match status" value="1"/>
</dbReference>
<dbReference type="InterPro" id="IPR019791">
    <property type="entry name" value="Haem_peroxidase_animal"/>
</dbReference>
<keyword evidence="3" id="KW-0560">Oxidoreductase</keyword>
<dbReference type="Gene3D" id="1.10.640.10">
    <property type="entry name" value="Haem peroxidase domain superfamily, animal type"/>
    <property type="match status" value="1"/>
</dbReference>
<dbReference type="SMR" id="A0A3R7QF35"/>
<accession>A0A3R7QF35</accession>
<reference evidence="8 9" key="1">
    <citation type="submission" date="2018-04" db="EMBL/GenBank/DDBJ databases">
        <authorList>
            <person name="Zhang X."/>
            <person name="Yuan J."/>
            <person name="Li F."/>
            <person name="Xiang J."/>
        </authorList>
    </citation>
    <scope>NUCLEOTIDE SEQUENCE [LARGE SCALE GENOMIC DNA]</scope>
    <source>
        <tissue evidence="8">Muscle</tissue>
    </source>
</reference>
<dbReference type="CDD" id="cd09823">
    <property type="entry name" value="peroxinectin_like"/>
    <property type="match status" value="1"/>
</dbReference>
<dbReference type="GO" id="GO:0005576">
    <property type="term" value="C:extracellular region"/>
    <property type="evidence" value="ECO:0007669"/>
    <property type="project" value="UniProtKB-SubCell"/>
</dbReference>
<comment type="caution">
    <text evidence="8">The sequence shown here is derived from an EMBL/GenBank/DDBJ whole genome shotgun (WGS) entry which is preliminary data.</text>
</comment>